<organism evidence="1 2">
    <name type="scientific">Terrabacter carboxydivorans</name>
    <dbReference type="NCBI Taxonomy" id="619730"/>
    <lineage>
        <taxon>Bacteria</taxon>
        <taxon>Bacillati</taxon>
        <taxon>Actinomycetota</taxon>
        <taxon>Actinomycetes</taxon>
        <taxon>Micrococcales</taxon>
        <taxon>Intrasporangiaceae</taxon>
        <taxon>Terrabacter</taxon>
    </lineage>
</organism>
<accession>A0ABN3M2I3</accession>
<reference evidence="1 2" key="1">
    <citation type="journal article" date="2019" name="Int. J. Syst. Evol. Microbiol.">
        <title>The Global Catalogue of Microorganisms (GCM) 10K type strain sequencing project: providing services to taxonomists for standard genome sequencing and annotation.</title>
        <authorList>
            <consortium name="The Broad Institute Genomics Platform"/>
            <consortium name="The Broad Institute Genome Sequencing Center for Infectious Disease"/>
            <person name="Wu L."/>
            <person name="Ma J."/>
        </authorList>
    </citation>
    <scope>NUCLEOTIDE SEQUENCE [LARGE SCALE GENOMIC DNA]</scope>
    <source>
        <strain evidence="1 2">JCM 16259</strain>
    </source>
</reference>
<dbReference type="EMBL" id="BAAARE010000017">
    <property type="protein sequence ID" value="GAA2494784.1"/>
    <property type="molecule type" value="Genomic_DNA"/>
</dbReference>
<dbReference type="Proteomes" id="UP001500730">
    <property type="component" value="Unassembled WGS sequence"/>
</dbReference>
<proteinExistence type="predicted"/>
<gene>
    <name evidence="1" type="ORF">GCM10009858_36070</name>
</gene>
<keyword evidence="2" id="KW-1185">Reference proteome</keyword>
<protein>
    <submittedName>
        <fullName evidence="1">Uncharacterized protein</fullName>
    </submittedName>
</protein>
<evidence type="ECO:0000313" key="2">
    <source>
        <dbReference type="Proteomes" id="UP001500730"/>
    </source>
</evidence>
<comment type="caution">
    <text evidence="1">The sequence shown here is derived from an EMBL/GenBank/DDBJ whole genome shotgun (WGS) entry which is preliminary data.</text>
</comment>
<evidence type="ECO:0000313" key="1">
    <source>
        <dbReference type="EMBL" id="GAA2494784.1"/>
    </source>
</evidence>
<dbReference type="RefSeq" id="WP_344256421.1">
    <property type="nucleotide sequence ID" value="NZ_BAAARE010000017.1"/>
</dbReference>
<name>A0ABN3M2I3_9MICO</name>
<sequence length="94" mass="11159">MTVVDYMNDEDLREWRSMTPEEHIIQHLGYSIMSVRDLLPYACDDGRPMPIDVALACREAFYLHARIVAEFFVRMPKQDWTARDFLPDWAPPER</sequence>